<name>A0ABM4BUV5_HYDVU</name>
<keyword evidence="3" id="KW-0677">Repeat</keyword>
<comment type="subcellular location">
    <subcellularLocation>
        <location evidence="1">Membrane</location>
    </subcellularLocation>
</comment>
<dbReference type="InterPro" id="IPR000884">
    <property type="entry name" value="TSP1_rpt"/>
</dbReference>
<keyword evidence="5 6" id="KW-0472">Membrane</keyword>
<evidence type="ECO:0000256" key="6">
    <source>
        <dbReference type="SAM" id="Phobius"/>
    </source>
</evidence>
<feature type="transmembrane region" description="Helical" evidence="6">
    <location>
        <begin position="1399"/>
        <end position="1418"/>
    </location>
</feature>
<evidence type="ECO:0000259" key="7">
    <source>
        <dbReference type="PROSITE" id="PS50228"/>
    </source>
</evidence>
<dbReference type="RefSeq" id="XP_065652964.1">
    <property type="nucleotide sequence ID" value="XM_065796892.1"/>
</dbReference>
<dbReference type="InterPro" id="IPR035986">
    <property type="entry name" value="PKD_dom_sf"/>
</dbReference>
<dbReference type="InterPro" id="IPR043159">
    <property type="entry name" value="Lectin_gal-bd_sf"/>
</dbReference>
<dbReference type="SMART" id="SM00209">
    <property type="entry name" value="TSP1"/>
    <property type="match status" value="4"/>
</dbReference>
<evidence type="ECO:0000313" key="8">
    <source>
        <dbReference type="Proteomes" id="UP001652625"/>
    </source>
</evidence>
<accession>A0ABM4BUV5</accession>
<dbReference type="Proteomes" id="UP001652625">
    <property type="component" value="Chromosome 05"/>
</dbReference>
<sequence length="1427" mass="162208">MSLDTAASLIVAAKGPLTSVINPFAVRTTKGFFMPTVQINIIPRFCTLNTIVICEGTSSIITCPDKSLIQIHSAFYGRFNNKLCPSIATEMNPCSSANVTDFFQKLCYKNNSCFIVSNNYVFGYDPCLATLKYTIVNYNCYLENSLLVPQILNKFTNISLNNIYDEFVLSFALLFIQNVISNISTEDKVSNVLIIDSLVKVSIANINLLDKYTYSINATANTWYSIEISQYFNNEHNNYILTIAVNGTVQNSYINTQPMLFTDVSLYTFVDCLYTSCYNGFIKNLSIYSKTQVFWSQWSEWSLCNETFFITRNRYCNNNQWLNCTGNDSEIQSCTNQVFWSQWSEWSLCNETFFITRNRYCNNNQWLNCTGNDSEIQSCTNQVFWSQWSEWSQCNETFFITRNRYCNNNKWLNCTGNDSEVQSCANQEIWSQWSEWSQCNSTFFISRTRNCITNQWLNCTGNSNDVKSCQSNIGVVIHINENQLQTEPCKTTVVMRNCTNVKLLLDFGDETTVTNIKNINPSTLKDCTYSEIHRYSLCQQYTITAYVFDNDGNITSPLFTNSTNVRVFCNLSLLSVITTPPISLNGYVQLSLNKSITLDIFQETGSNMLYSIDWGDGNFSVNNQTLNLSPVSFQVQHIYKNINNYTISIACKNNIQTLSSIFFPIIVANCCVPNVSFYYGTIYNPMTIIKSAGRDLTAFVENVGSFCNNISLTFEWNLTSLDLKLIVAKKEGVLYHQKVTYSILKNSLDFGTYILSLQCNYGGISAVYTAYLNVIFSPLYIDIDKGLFVSVAYKKKIGMESFYQNFKVSAMSSYDPDDPTVGTQNIVFRWSCKVASIFSDAQVAMENVALLNLTFPNDTCFNESWTDISSAFSEIIFSTRQFLKEISYHIKVCGTKYAGKDVYSNDCYKTSCFVQEVLISESLPTVAIKCISNCDTLLNFKERLIYTFNCEDCGSRRLVAHWTIEDENKNFPPELSVQNATSTGFLKPSLVINRDILLELKQYTFTLVFGYANSVNRAKLKFKKSTCSKPTPGYCIINPDKGFALETKFILYCYGWRDTYGLLSYAFYNDNGQSQQIKLSSVTSVDHPFLNAGTTDQPSLINFLLGPGDKNNDYKIRILIKVIGKYKAYAEYNLYIKVYPNNKPMNLKALLTDISLNDTQSIANLVQAVSNNIIKNSENQYDITSSFSNELLDVVDEDTLKQIKQQEFFGLQELRIQLIDLISNTLLIDLNSFKLLSDALVVTTQNPLEIVPHAQNKAASLVDKLARLLTKKSLKDFGADLFETMSQSFVNLISNLLQPGFPTPSLNHGQANIQAEQIVSVLIKSMENYFIAAQTYKVPGENITEGETKQFDFVLKKDVFIDLNSSFIGSPDGGFYFPDSKYLFNESLQNSQISIHVSYLAKLVNFYLVFCKFLFYIFNDFSMMLRQ</sequence>
<protein>
    <submittedName>
        <fullName evidence="9">Uncharacterized protein LOC136080277</fullName>
    </submittedName>
</protein>
<dbReference type="InterPro" id="IPR013783">
    <property type="entry name" value="Ig-like_fold"/>
</dbReference>
<dbReference type="Pfam" id="PF00090">
    <property type="entry name" value="TSP_1"/>
    <property type="match status" value="3"/>
</dbReference>
<dbReference type="CDD" id="cd22823">
    <property type="entry name" value="Gal_Rha_Lectin"/>
    <property type="match status" value="1"/>
</dbReference>
<organism evidence="8 9">
    <name type="scientific">Hydra vulgaris</name>
    <name type="common">Hydra</name>
    <name type="synonym">Hydra attenuata</name>
    <dbReference type="NCBI Taxonomy" id="6087"/>
    <lineage>
        <taxon>Eukaryota</taxon>
        <taxon>Metazoa</taxon>
        <taxon>Cnidaria</taxon>
        <taxon>Hydrozoa</taxon>
        <taxon>Hydroidolina</taxon>
        <taxon>Anthoathecata</taxon>
        <taxon>Aplanulata</taxon>
        <taxon>Hydridae</taxon>
        <taxon>Hydra</taxon>
    </lineage>
</organism>
<dbReference type="InterPro" id="IPR002859">
    <property type="entry name" value="PKD/REJ-like"/>
</dbReference>
<evidence type="ECO:0000256" key="3">
    <source>
        <dbReference type="ARBA" id="ARBA00022737"/>
    </source>
</evidence>
<dbReference type="InterPro" id="IPR000922">
    <property type="entry name" value="Lectin_gal-bd_dom"/>
</dbReference>
<keyword evidence="4 6" id="KW-1133">Transmembrane helix</keyword>
<dbReference type="PANTHER" id="PTHR46730">
    <property type="entry name" value="POLYCYSTIN-1"/>
    <property type="match status" value="1"/>
</dbReference>
<dbReference type="SUPFAM" id="SSF49299">
    <property type="entry name" value="PKD domain"/>
    <property type="match status" value="1"/>
</dbReference>
<dbReference type="PANTHER" id="PTHR46730:SF1">
    <property type="entry name" value="PLAT DOMAIN-CONTAINING PROTEIN"/>
    <property type="match status" value="1"/>
</dbReference>
<proteinExistence type="predicted"/>
<reference evidence="9" key="1">
    <citation type="submission" date="2025-08" db="UniProtKB">
        <authorList>
            <consortium name="RefSeq"/>
        </authorList>
    </citation>
    <scope>IDENTIFICATION</scope>
</reference>
<dbReference type="GeneID" id="136080277"/>
<dbReference type="PROSITE" id="PS50228">
    <property type="entry name" value="SUEL_LECTIN"/>
    <property type="match status" value="1"/>
</dbReference>
<evidence type="ECO:0000256" key="4">
    <source>
        <dbReference type="ARBA" id="ARBA00022989"/>
    </source>
</evidence>
<evidence type="ECO:0000256" key="2">
    <source>
        <dbReference type="ARBA" id="ARBA00022692"/>
    </source>
</evidence>
<dbReference type="Gene3D" id="2.60.40.10">
    <property type="entry name" value="Immunoglobulins"/>
    <property type="match status" value="1"/>
</dbReference>
<dbReference type="PROSITE" id="PS50092">
    <property type="entry name" value="TSP1"/>
    <property type="match status" value="3"/>
</dbReference>
<keyword evidence="8" id="KW-1185">Reference proteome</keyword>
<evidence type="ECO:0000313" key="9">
    <source>
        <dbReference type="RefSeq" id="XP_065652964.1"/>
    </source>
</evidence>
<gene>
    <name evidence="9" type="primary">LOC136080277</name>
</gene>
<keyword evidence="2 6" id="KW-0812">Transmembrane</keyword>
<dbReference type="Pfam" id="PF02010">
    <property type="entry name" value="REJ"/>
    <property type="match status" value="1"/>
</dbReference>
<dbReference type="Pfam" id="PF02140">
    <property type="entry name" value="SUEL_Lectin"/>
    <property type="match status" value="1"/>
</dbReference>
<evidence type="ECO:0000256" key="1">
    <source>
        <dbReference type="ARBA" id="ARBA00004370"/>
    </source>
</evidence>
<feature type="domain" description="SUEL-type lectin" evidence="7">
    <location>
        <begin position="53"/>
        <end position="141"/>
    </location>
</feature>
<evidence type="ECO:0000256" key="5">
    <source>
        <dbReference type="ARBA" id="ARBA00023136"/>
    </source>
</evidence>
<dbReference type="Gene3D" id="2.60.120.740">
    <property type="match status" value="1"/>
</dbReference>